<protein>
    <recommendedName>
        <fullName evidence="3">Ferredoxin</fullName>
    </recommendedName>
</protein>
<evidence type="ECO:0000313" key="2">
    <source>
        <dbReference type="Proteomes" id="UP001271274"/>
    </source>
</evidence>
<keyword evidence="2" id="KW-1185">Reference proteome</keyword>
<gene>
    <name evidence="1" type="ORF">PV662_47790</name>
</gene>
<dbReference type="Proteomes" id="UP001271274">
    <property type="component" value="Unassembled WGS sequence"/>
</dbReference>
<accession>A0ABU4NX53</accession>
<name>A0ABU4NX53_9ACTN</name>
<evidence type="ECO:0008006" key="3">
    <source>
        <dbReference type="Google" id="ProtNLM"/>
    </source>
</evidence>
<proteinExistence type="predicted"/>
<organism evidence="1 2">
    <name type="scientific">Streptomyces europaeiscabiei</name>
    <dbReference type="NCBI Taxonomy" id="146819"/>
    <lineage>
        <taxon>Bacteria</taxon>
        <taxon>Bacillati</taxon>
        <taxon>Actinomycetota</taxon>
        <taxon>Actinomycetes</taxon>
        <taxon>Kitasatosporales</taxon>
        <taxon>Streptomycetaceae</taxon>
        <taxon>Streptomyces</taxon>
    </lineage>
</organism>
<evidence type="ECO:0000313" key="1">
    <source>
        <dbReference type="EMBL" id="MDX3707244.1"/>
    </source>
</evidence>
<dbReference type="RefSeq" id="WP_319063968.1">
    <property type="nucleotide sequence ID" value="NZ_JARAYT010000032.1"/>
</dbReference>
<comment type="caution">
    <text evidence="1">The sequence shown here is derived from an EMBL/GenBank/DDBJ whole genome shotgun (WGS) entry which is preliminary data.</text>
</comment>
<sequence length="90" mass="9750">MTITAHACITVACDVCKYVYDADEYTAHFTDLAEARKTIEDTGWTITADSKIFCGADDMEHQAVLDALMPPEPVTQIPGQLGLDGTEAAR</sequence>
<dbReference type="EMBL" id="JARAYU010000045">
    <property type="protein sequence ID" value="MDX3707244.1"/>
    <property type="molecule type" value="Genomic_DNA"/>
</dbReference>
<reference evidence="1 2" key="1">
    <citation type="journal article" date="2023" name="Microb. Genom.">
        <title>Mesoterricola silvestris gen. nov., sp. nov., Mesoterricola sediminis sp. nov., Geothrix oryzae sp. nov., Geothrix edaphica sp. nov., Geothrix rubra sp. nov., and Geothrix limicola sp. nov., six novel members of Acidobacteriota isolated from soils.</title>
        <authorList>
            <person name="Weisberg A.J."/>
            <person name="Pearce E."/>
            <person name="Kramer C.G."/>
            <person name="Chang J.H."/>
            <person name="Clarke C.R."/>
        </authorList>
    </citation>
    <scope>NUCLEOTIDE SEQUENCE [LARGE SCALE GENOMIC DNA]</scope>
    <source>
        <strain evidence="1 2">ID09-01A</strain>
    </source>
</reference>